<gene>
    <name evidence="1" type="ORF">BDU57DRAFT_456233</name>
</gene>
<dbReference type="AlphaFoldDB" id="A0A6A5QDB1"/>
<organism evidence="1 2">
    <name type="scientific">Ampelomyces quisqualis</name>
    <name type="common">Powdery mildew agent</name>
    <dbReference type="NCBI Taxonomy" id="50730"/>
    <lineage>
        <taxon>Eukaryota</taxon>
        <taxon>Fungi</taxon>
        <taxon>Dikarya</taxon>
        <taxon>Ascomycota</taxon>
        <taxon>Pezizomycotina</taxon>
        <taxon>Dothideomycetes</taxon>
        <taxon>Pleosporomycetidae</taxon>
        <taxon>Pleosporales</taxon>
        <taxon>Pleosporineae</taxon>
        <taxon>Phaeosphaeriaceae</taxon>
        <taxon>Ampelomyces</taxon>
    </lineage>
</organism>
<accession>A0A6A5QDB1</accession>
<evidence type="ECO:0000313" key="2">
    <source>
        <dbReference type="Proteomes" id="UP000800096"/>
    </source>
</evidence>
<dbReference type="OrthoDB" id="2976890at2759"/>
<name>A0A6A5QDB1_AMPQU</name>
<keyword evidence="2" id="KW-1185">Reference proteome</keyword>
<protein>
    <submittedName>
        <fullName evidence="1">Uncharacterized protein</fullName>
    </submittedName>
</protein>
<feature type="non-terminal residue" evidence="1">
    <location>
        <position position="1"/>
    </location>
</feature>
<dbReference type="EMBL" id="ML979138">
    <property type="protein sequence ID" value="KAF1913611.1"/>
    <property type="molecule type" value="Genomic_DNA"/>
</dbReference>
<evidence type="ECO:0000313" key="1">
    <source>
        <dbReference type="EMBL" id="KAF1913611.1"/>
    </source>
</evidence>
<sequence length="66" mass="7382">QIREVLLDFVLLRRQHTGALIVANLLHVLKNTKITKQLLAVTYNNASNNRTLTKSLESSLANKGII</sequence>
<proteinExistence type="predicted"/>
<dbReference type="Proteomes" id="UP000800096">
    <property type="component" value="Unassembled WGS sequence"/>
</dbReference>
<reference evidence="1" key="1">
    <citation type="journal article" date="2020" name="Stud. Mycol.">
        <title>101 Dothideomycetes genomes: a test case for predicting lifestyles and emergence of pathogens.</title>
        <authorList>
            <person name="Haridas S."/>
            <person name="Albert R."/>
            <person name="Binder M."/>
            <person name="Bloem J."/>
            <person name="Labutti K."/>
            <person name="Salamov A."/>
            <person name="Andreopoulos B."/>
            <person name="Baker S."/>
            <person name="Barry K."/>
            <person name="Bills G."/>
            <person name="Bluhm B."/>
            <person name="Cannon C."/>
            <person name="Castanera R."/>
            <person name="Culley D."/>
            <person name="Daum C."/>
            <person name="Ezra D."/>
            <person name="Gonzalez J."/>
            <person name="Henrissat B."/>
            <person name="Kuo A."/>
            <person name="Liang C."/>
            <person name="Lipzen A."/>
            <person name="Lutzoni F."/>
            <person name="Magnuson J."/>
            <person name="Mondo S."/>
            <person name="Nolan M."/>
            <person name="Ohm R."/>
            <person name="Pangilinan J."/>
            <person name="Park H.-J."/>
            <person name="Ramirez L."/>
            <person name="Alfaro M."/>
            <person name="Sun H."/>
            <person name="Tritt A."/>
            <person name="Yoshinaga Y."/>
            <person name="Zwiers L.-H."/>
            <person name="Turgeon B."/>
            <person name="Goodwin S."/>
            <person name="Spatafora J."/>
            <person name="Crous P."/>
            <person name="Grigoriev I."/>
        </authorList>
    </citation>
    <scope>NUCLEOTIDE SEQUENCE</scope>
    <source>
        <strain evidence="1">HMLAC05119</strain>
    </source>
</reference>